<gene>
    <name evidence="1" type="ORF">LMG032447_01590</name>
</gene>
<reference evidence="1" key="1">
    <citation type="submission" date="2022-03" db="EMBL/GenBank/DDBJ databases">
        <authorList>
            <person name="Hettiarachchi G."/>
        </authorList>
    </citation>
    <scope>NUCLEOTIDE SEQUENCE</scope>
    <source>
        <strain evidence="1">LMG 32447</strain>
    </source>
</reference>
<name>A0ABM9D5X0_9LACO</name>
<organism evidence="1 2">
    <name type="scientific">Convivina praedatoris</name>
    <dbReference type="NCBI Taxonomy" id="2880963"/>
    <lineage>
        <taxon>Bacteria</taxon>
        <taxon>Bacillati</taxon>
        <taxon>Bacillota</taxon>
        <taxon>Bacilli</taxon>
        <taxon>Lactobacillales</taxon>
        <taxon>Lactobacillaceae</taxon>
        <taxon>Convivina</taxon>
    </lineage>
</organism>
<comment type="caution">
    <text evidence="1">The sequence shown here is derived from an EMBL/GenBank/DDBJ whole genome shotgun (WGS) entry which is preliminary data.</text>
</comment>
<evidence type="ECO:0000313" key="2">
    <source>
        <dbReference type="Proteomes" id="UP000838102"/>
    </source>
</evidence>
<dbReference type="RefSeq" id="WP_248706879.1">
    <property type="nucleotide sequence ID" value="NZ_CAKOEU010000018.1"/>
</dbReference>
<proteinExistence type="predicted"/>
<evidence type="ECO:0000313" key="1">
    <source>
        <dbReference type="EMBL" id="CAH1857561.1"/>
    </source>
</evidence>
<dbReference type="Proteomes" id="UP000838102">
    <property type="component" value="Unassembled WGS sequence"/>
</dbReference>
<accession>A0ABM9D5X0</accession>
<evidence type="ECO:0008006" key="3">
    <source>
        <dbReference type="Google" id="ProtNLM"/>
    </source>
</evidence>
<keyword evidence="2" id="KW-1185">Reference proteome</keyword>
<protein>
    <recommendedName>
        <fullName evidence="3">Phage protein</fullName>
    </recommendedName>
</protein>
<sequence length="68" mass="8013">MTVAVRKMDRIYALYKGDEYICDGTITEIARKTGKKPNYLQYMTTKTYEKRISRGKNRLQMVELDEGE</sequence>
<dbReference type="EMBL" id="CAKOEU010000018">
    <property type="protein sequence ID" value="CAH1857561.1"/>
    <property type="molecule type" value="Genomic_DNA"/>
</dbReference>